<dbReference type="InterPro" id="IPR036291">
    <property type="entry name" value="NAD(P)-bd_dom_sf"/>
</dbReference>
<dbReference type="PANTHER" id="PTHR43355">
    <property type="entry name" value="FLAVIN REDUCTASE (NADPH)"/>
    <property type="match status" value="1"/>
</dbReference>
<gene>
    <name evidence="2" type="ORF">IV43_GL000279</name>
    <name evidence="3" type="ORF">LAC1533_2057</name>
</gene>
<dbReference type="OrthoDB" id="9785372at2"/>
<dbReference type="InterPro" id="IPR016040">
    <property type="entry name" value="NAD(P)-bd_dom"/>
</dbReference>
<dbReference type="GO" id="GO:0016646">
    <property type="term" value="F:oxidoreductase activity, acting on the CH-NH group of donors, NAD or NADP as acceptor"/>
    <property type="evidence" value="ECO:0007669"/>
    <property type="project" value="TreeGrafter"/>
</dbReference>
<evidence type="ECO:0000259" key="1">
    <source>
        <dbReference type="Pfam" id="PF13460"/>
    </source>
</evidence>
<reference evidence="5" key="3">
    <citation type="submission" date="2016-11" db="EMBL/GenBank/DDBJ databases">
        <authorList>
            <person name="Papadimitriou K."/>
        </authorList>
    </citation>
    <scope>NUCLEOTIDE SEQUENCE [LARGE SCALE GENOMIC DNA]</scope>
    <source>
        <strain evidence="5">ACA-DC 1533</strain>
    </source>
</reference>
<dbReference type="AlphaFoldDB" id="A0A0R2JU99"/>
<name>A0A0R2JU99_9LACO</name>
<protein>
    <submittedName>
        <fullName evidence="2 3">NADH-flavin reductase</fullName>
    </submittedName>
</protein>
<evidence type="ECO:0000313" key="5">
    <source>
        <dbReference type="Proteomes" id="UP000190935"/>
    </source>
</evidence>
<reference evidence="2 4" key="1">
    <citation type="journal article" date="2015" name="Genome Announc.">
        <title>Expanding the biotechnology potential of lactobacilli through comparative genomics of 213 strains and associated genera.</title>
        <authorList>
            <person name="Sun Z."/>
            <person name="Harris H.M."/>
            <person name="McCann A."/>
            <person name="Guo C."/>
            <person name="Argimon S."/>
            <person name="Zhang W."/>
            <person name="Yang X."/>
            <person name="Jeffery I.B."/>
            <person name="Cooney J.C."/>
            <person name="Kagawa T.F."/>
            <person name="Liu W."/>
            <person name="Song Y."/>
            <person name="Salvetti E."/>
            <person name="Wrobel A."/>
            <person name="Rasinkangas P."/>
            <person name="Parkhill J."/>
            <person name="Rea M.C."/>
            <person name="O'Sullivan O."/>
            <person name="Ritari J."/>
            <person name="Douillard F.P."/>
            <person name="Paul Ross R."/>
            <person name="Yang R."/>
            <person name="Briner A.E."/>
            <person name="Felis G.E."/>
            <person name="de Vos W.M."/>
            <person name="Barrangou R."/>
            <person name="Klaenhammer T.R."/>
            <person name="Caufield P.W."/>
            <person name="Cui Y."/>
            <person name="Zhang H."/>
            <person name="O'Toole P.W."/>
        </authorList>
    </citation>
    <scope>NUCLEOTIDE SEQUENCE [LARGE SCALE GENOMIC DNA]</scope>
    <source>
        <strain evidence="2 4">DSM 15353</strain>
    </source>
</reference>
<proteinExistence type="predicted"/>
<dbReference type="Proteomes" id="UP000190935">
    <property type="component" value="Chromosome I"/>
</dbReference>
<sequence>MTKVGIIGATGMAGSAAFKEAQTAGLNVTAIVRNAAKARKELGDSIQILEKDAFSLKKEDLAGFDVVVDAFSTDPAQAYLHVDLTAHLISLFREEKSPRFIFILGAGSLHTGDDNHLVVEDIKKVPGAESFINTPINQLAELHFLQDVTNVNWVGISPASSFVAGDAAENILYGTEELLTDKNGKSETTGGTMAKAIVQEIQESSHHQERFTVVNG</sequence>
<dbReference type="STRING" id="89059.LAC1533_2057"/>
<accession>A0A0R2JU99</accession>
<dbReference type="Gene3D" id="3.40.50.720">
    <property type="entry name" value="NAD(P)-binding Rossmann-like Domain"/>
    <property type="match status" value="1"/>
</dbReference>
<organism evidence="2 4">
    <name type="scientific">Ligilactobacillus acidipiscis</name>
    <dbReference type="NCBI Taxonomy" id="89059"/>
    <lineage>
        <taxon>Bacteria</taxon>
        <taxon>Bacillati</taxon>
        <taxon>Bacillota</taxon>
        <taxon>Bacilli</taxon>
        <taxon>Lactobacillales</taxon>
        <taxon>Lactobacillaceae</taxon>
        <taxon>Ligilactobacillus</taxon>
    </lineage>
</organism>
<evidence type="ECO:0000313" key="3">
    <source>
        <dbReference type="EMBL" id="SFV41480.1"/>
    </source>
</evidence>
<dbReference type="RefSeq" id="WP_010497529.1">
    <property type="nucleotide sequence ID" value="NZ_JQBK01000117.1"/>
</dbReference>
<dbReference type="InterPro" id="IPR051606">
    <property type="entry name" value="Polyketide_Oxido-like"/>
</dbReference>
<evidence type="ECO:0000313" key="2">
    <source>
        <dbReference type="EMBL" id="KRN80595.1"/>
    </source>
</evidence>
<dbReference type="KEGG" id="laca:LAC1533_2057"/>
<dbReference type="Pfam" id="PF13460">
    <property type="entry name" value="NAD_binding_10"/>
    <property type="match status" value="1"/>
</dbReference>
<feature type="domain" description="NAD(P)-binding" evidence="1">
    <location>
        <begin position="8"/>
        <end position="118"/>
    </location>
</feature>
<reference evidence="3" key="2">
    <citation type="submission" date="2016-11" db="EMBL/GenBank/DDBJ databases">
        <authorList>
            <person name="Jaros S."/>
            <person name="Januszkiewicz K."/>
            <person name="Wedrychowicz H."/>
        </authorList>
    </citation>
    <scope>NUCLEOTIDE SEQUENCE [LARGE SCALE GENOMIC DNA]</scope>
    <source>
        <strain evidence="3">ACA-DC 1533</strain>
    </source>
</reference>
<dbReference type="GeneID" id="95350160"/>
<dbReference type="EMBL" id="JQBK01000117">
    <property type="protein sequence ID" value="KRN80595.1"/>
    <property type="molecule type" value="Genomic_DNA"/>
</dbReference>
<dbReference type="PATRIC" id="fig|89059.3.peg.283"/>
<dbReference type="EMBL" id="LT630287">
    <property type="protein sequence ID" value="SFV41480.1"/>
    <property type="molecule type" value="Genomic_DNA"/>
</dbReference>
<dbReference type="SUPFAM" id="SSF51735">
    <property type="entry name" value="NAD(P)-binding Rossmann-fold domains"/>
    <property type="match status" value="1"/>
</dbReference>
<evidence type="ECO:0000313" key="4">
    <source>
        <dbReference type="Proteomes" id="UP000051491"/>
    </source>
</evidence>
<dbReference type="PANTHER" id="PTHR43355:SF2">
    <property type="entry name" value="FLAVIN REDUCTASE (NADPH)"/>
    <property type="match status" value="1"/>
</dbReference>
<dbReference type="Proteomes" id="UP000051491">
    <property type="component" value="Unassembled WGS sequence"/>
</dbReference>